<proteinExistence type="predicted"/>
<name>U4QJA9_TEPAE</name>
<accession>U4QJA9</accession>
<dbReference type="KEGG" id="tae:TepiRe1_1772"/>
<evidence type="ECO:0000313" key="2">
    <source>
        <dbReference type="Proteomes" id="UP000010802"/>
    </source>
</evidence>
<reference evidence="2" key="1">
    <citation type="journal article" date="2013" name="Genome Announc.">
        <title>First genome sequence of a syntrophic acetate-oxidizing bacterium, Tepidanaerobacter acetatoxydans strain Re1.</title>
        <authorList>
            <person name="Manzoor S."/>
            <person name="Bongcam-Rudloff E."/>
            <person name="Schnurer A."/>
            <person name="Muller B."/>
        </authorList>
    </citation>
    <scope>NUCLEOTIDE SEQUENCE [LARGE SCALE GENOMIC DNA]</scope>
    <source>
        <strain evidence="2">Re1</strain>
    </source>
</reference>
<gene>
    <name evidence="1" type="ordered locus">TEPIRE1_1772</name>
</gene>
<organism evidence="1 2">
    <name type="scientific">Tepidanaerobacter acetatoxydans (strain DSM 21804 / JCM 16047 / Re1)</name>
    <dbReference type="NCBI Taxonomy" id="1209989"/>
    <lineage>
        <taxon>Bacteria</taxon>
        <taxon>Bacillati</taxon>
        <taxon>Bacillota</taxon>
        <taxon>Clostridia</taxon>
        <taxon>Thermosediminibacterales</taxon>
        <taxon>Tepidanaerobacteraceae</taxon>
        <taxon>Tepidanaerobacter</taxon>
    </lineage>
</organism>
<keyword evidence="2" id="KW-1185">Reference proteome</keyword>
<evidence type="ECO:0000313" key="1">
    <source>
        <dbReference type="EMBL" id="CDI40810.1"/>
    </source>
</evidence>
<protein>
    <submittedName>
        <fullName evidence="1">Uncharacterized protein</fullName>
    </submittedName>
</protein>
<dbReference type="AlphaFoldDB" id="U4QJA9"/>
<dbReference type="EMBL" id="HF563609">
    <property type="protein sequence ID" value="CDI40810.1"/>
    <property type="molecule type" value="Genomic_DNA"/>
</dbReference>
<sequence length="52" mass="6121">MLFSYHRLMIVFFAGLFILIHSKINSDSIKAKKPKEIGLTIYLIKYKISIIY</sequence>
<dbReference type="HOGENOM" id="CLU_3085692_0_0_9"/>
<dbReference type="Proteomes" id="UP000010802">
    <property type="component" value="Chromosome"/>
</dbReference>